<gene>
    <name evidence="2" type="ORF">FTUN_5990</name>
</gene>
<dbReference type="KEGG" id="ftj:FTUN_5990"/>
<feature type="region of interest" description="Disordered" evidence="1">
    <location>
        <begin position="34"/>
        <end position="58"/>
    </location>
</feature>
<name>A0A6M5YY42_9BACT</name>
<organism evidence="2 3">
    <name type="scientific">Frigoriglobus tundricola</name>
    <dbReference type="NCBI Taxonomy" id="2774151"/>
    <lineage>
        <taxon>Bacteria</taxon>
        <taxon>Pseudomonadati</taxon>
        <taxon>Planctomycetota</taxon>
        <taxon>Planctomycetia</taxon>
        <taxon>Gemmatales</taxon>
        <taxon>Gemmataceae</taxon>
        <taxon>Frigoriglobus</taxon>
    </lineage>
</organism>
<reference evidence="3" key="1">
    <citation type="submission" date="2020-05" db="EMBL/GenBank/DDBJ databases">
        <title>Frigoriglobus tundricola gen. nov., sp. nov., a psychrotolerant cellulolytic planctomycete of the family Gemmataceae with two divergent copies of 16S rRNA gene.</title>
        <authorList>
            <person name="Kulichevskaya I.S."/>
            <person name="Ivanova A.A."/>
            <person name="Naumoff D.G."/>
            <person name="Beletsky A.V."/>
            <person name="Rijpstra W.I.C."/>
            <person name="Sinninghe Damste J.S."/>
            <person name="Mardanov A.V."/>
            <person name="Ravin N.V."/>
            <person name="Dedysh S.N."/>
        </authorList>
    </citation>
    <scope>NUCLEOTIDE SEQUENCE [LARGE SCALE GENOMIC DNA]</scope>
    <source>
        <strain evidence="3">PL17</strain>
    </source>
</reference>
<evidence type="ECO:0000313" key="2">
    <source>
        <dbReference type="EMBL" id="QJW98400.1"/>
    </source>
</evidence>
<evidence type="ECO:0000313" key="3">
    <source>
        <dbReference type="Proteomes" id="UP000503447"/>
    </source>
</evidence>
<dbReference type="EMBL" id="CP053452">
    <property type="protein sequence ID" value="QJW98400.1"/>
    <property type="molecule type" value="Genomic_DNA"/>
</dbReference>
<dbReference type="Proteomes" id="UP000503447">
    <property type="component" value="Chromosome"/>
</dbReference>
<dbReference type="AlphaFoldDB" id="A0A6M5YY42"/>
<keyword evidence="3" id="KW-1185">Reference proteome</keyword>
<accession>A0A6M5YY42</accession>
<sequence>MSAHAFYFPARGVASHVRISTVGVLKVRVSPTAKSRLPSGANARNRAYLRPRSLSVSS</sequence>
<evidence type="ECO:0000256" key="1">
    <source>
        <dbReference type="SAM" id="MobiDB-lite"/>
    </source>
</evidence>
<proteinExistence type="predicted"/>
<protein>
    <submittedName>
        <fullName evidence="2">Uncharacterized protein</fullName>
    </submittedName>
</protein>